<organism evidence="1 2">
    <name type="scientific">Phascolarctos cinereus</name>
    <name type="common">Koala</name>
    <dbReference type="NCBI Taxonomy" id="38626"/>
    <lineage>
        <taxon>Eukaryota</taxon>
        <taxon>Metazoa</taxon>
        <taxon>Chordata</taxon>
        <taxon>Craniata</taxon>
        <taxon>Vertebrata</taxon>
        <taxon>Euteleostomi</taxon>
        <taxon>Mammalia</taxon>
        <taxon>Metatheria</taxon>
        <taxon>Diprotodontia</taxon>
        <taxon>Phascolarctidae</taxon>
        <taxon>Phascolarctos</taxon>
    </lineage>
</organism>
<sequence>MTRLTYSLLETKDWTVLSSLLGVESLAGVEGGGGMDVLSCCWVKDTFLPLGDNNSPNEIEEEKKKHQRNQIETLEEKDNDNVIENRTIGKVDELFPMESNQHGKDKENEIPGEEIPIMGISSSKESSTPVHHLLKGIFFDYGTVTSASIEEGRPSKKTSNEKNKDKVQMDADGLEALLTESSDTATENYDLPPFNCKNVLLLIDQHRVDCKDPISLLKIRDAVLRFGQSIEL</sequence>
<evidence type="ECO:0000313" key="1">
    <source>
        <dbReference type="Proteomes" id="UP000515140"/>
    </source>
</evidence>
<dbReference type="GeneID" id="110201940"/>
<proteinExistence type="predicted"/>
<dbReference type="AlphaFoldDB" id="A0A6P5JQG9"/>
<name>A0A6P5JQG9_PHACI</name>
<protein>
    <submittedName>
        <fullName evidence="2">Ankyrin repeat domain-containing protein 26</fullName>
    </submittedName>
</protein>
<dbReference type="KEGG" id="pcw:110201940"/>
<dbReference type="RefSeq" id="XP_020833501.1">
    <property type="nucleotide sequence ID" value="XM_020977842.1"/>
</dbReference>
<evidence type="ECO:0000313" key="2">
    <source>
        <dbReference type="RefSeq" id="XP_020833501.1"/>
    </source>
</evidence>
<gene>
    <name evidence="2" type="primary">LOC110201940</name>
</gene>
<dbReference type="InParanoid" id="A0A6P5JQG9"/>
<keyword evidence="1" id="KW-1185">Reference proteome</keyword>
<reference evidence="2" key="1">
    <citation type="submission" date="2025-08" db="UniProtKB">
        <authorList>
            <consortium name="RefSeq"/>
        </authorList>
    </citation>
    <scope>IDENTIFICATION</scope>
    <source>
        <tissue evidence="2">Spleen</tissue>
    </source>
</reference>
<accession>A0A6P5JQG9</accession>
<dbReference type="Proteomes" id="UP000515140">
    <property type="component" value="Unplaced"/>
</dbReference>